<accession>A0A512IA73</accession>
<dbReference type="RefSeq" id="WP_147017397.1">
    <property type="nucleotide sequence ID" value="NZ_BJZS01000022.1"/>
</dbReference>
<evidence type="ECO:0000313" key="3">
    <source>
        <dbReference type="Proteomes" id="UP000321103"/>
    </source>
</evidence>
<sequence>MLQARKFFSGKNATLLLDQVVCSASNAAAVMVAAFFLSGDQLNHYVTVQLIGTSLIGFQRSIFLDPSLVITGNGTANVAYGKWLWRSLGPCTVVALSIAYLLEISFFSPLTVLSILFPLVQDCLRYRSLAHGAYARTLVSDGVWLIALLLGTILYRPDSPEVMLALWGMSAAMSVPALLFRLPSARQKSLRAPLALGRYQVAEWTIASLTSVAPLLVVQAVLPVGSVAAFRLAQTAMGPLNTLNNFVMVRFLLGSSTLQSHDRLGMQRVVRHSSLAISSVTLVYGALACLGFYLAQPWLDPTIVTQVAYAVPVTVLAAVLMSPCTPYLGLARSLSLQRLTITPRFVVLVFNVLATAAGFWLWNHYRFDPLVVTILVTSMASLVTYRLMYKRTLSRAARSKCP</sequence>
<protein>
    <recommendedName>
        <fullName evidence="4">Polysaccharide biosynthesis protein C-terminal domain-containing protein</fullName>
    </recommendedName>
</protein>
<keyword evidence="1" id="KW-1133">Transmembrane helix</keyword>
<dbReference type="AlphaFoldDB" id="A0A512IA73"/>
<evidence type="ECO:0000256" key="1">
    <source>
        <dbReference type="SAM" id="Phobius"/>
    </source>
</evidence>
<dbReference type="STRING" id="388357.GCA_001580365_03244"/>
<feature type="transmembrane region" description="Helical" evidence="1">
    <location>
        <begin position="162"/>
        <end position="180"/>
    </location>
</feature>
<feature type="transmembrane region" description="Helical" evidence="1">
    <location>
        <begin position="369"/>
        <end position="388"/>
    </location>
</feature>
<keyword evidence="3" id="KW-1185">Reference proteome</keyword>
<evidence type="ECO:0000313" key="2">
    <source>
        <dbReference type="EMBL" id="GEO94599.1"/>
    </source>
</evidence>
<feature type="transmembrane region" description="Helical" evidence="1">
    <location>
        <begin position="12"/>
        <end position="37"/>
    </location>
</feature>
<organism evidence="2 3">
    <name type="scientific">Kocuria turfanensis</name>
    <dbReference type="NCBI Taxonomy" id="388357"/>
    <lineage>
        <taxon>Bacteria</taxon>
        <taxon>Bacillati</taxon>
        <taxon>Actinomycetota</taxon>
        <taxon>Actinomycetes</taxon>
        <taxon>Micrococcales</taxon>
        <taxon>Micrococcaceae</taxon>
        <taxon>Kocuria</taxon>
    </lineage>
</organism>
<evidence type="ECO:0008006" key="4">
    <source>
        <dbReference type="Google" id="ProtNLM"/>
    </source>
</evidence>
<reference evidence="2 3" key="1">
    <citation type="submission" date="2019-07" db="EMBL/GenBank/DDBJ databases">
        <title>Whole genome shotgun sequence of Kocuria turfanensis NBRC 107627.</title>
        <authorList>
            <person name="Hosoyama A."/>
            <person name="Uohara A."/>
            <person name="Ohji S."/>
            <person name="Ichikawa N."/>
        </authorList>
    </citation>
    <scope>NUCLEOTIDE SEQUENCE [LARGE SCALE GENOMIC DNA]</scope>
    <source>
        <strain evidence="2 3">NBRC 107627</strain>
    </source>
</reference>
<feature type="transmembrane region" description="Helical" evidence="1">
    <location>
        <begin position="274"/>
        <end position="295"/>
    </location>
</feature>
<keyword evidence="1" id="KW-0812">Transmembrane</keyword>
<gene>
    <name evidence="2" type="ORF">KTU01_07220</name>
</gene>
<name>A0A512IA73_9MICC</name>
<dbReference type="Proteomes" id="UP000321103">
    <property type="component" value="Unassembled WGS sequence"/>
</dbReference>
<feature type="transmembrane region" description="Helical" evidence="1">
    <location>
        <begin position="341"/>
        <end position="363"/>
    </location>
</feature>
<feature type="transmembrane region" description="Helical" evidence="1">
    <location>
        <begin position="307"/>
        <end position="329"/>
    </location>
</feature>
<comment type="caution">
    <text evidence="2">The sequence shown here is derived from an EMBL/GenBank/DDBJ whole genome shotgun (WGS) entry which is preliminary data.</text>
</comment>
<keyword evidence="1" id="KW-0472">Membrane</keyword>
<proteinExistence type="predicted"/>
<feature type="transmembrane region" description="Helical" evidence="1">
    <location>
        <begin position="138"/>
        <end position="156"/>
    </location>
</feature>
<feature type="transmembrane region" description="Helical" evidence="1">
    <location>
        <begin position="93"/>
        <end position="117"/>
    </location>
</feature>
<dbReference type="EMBL" id="BJZS01000022">
    <property type="protein sequence ID" value="GEO94599.1"/>
    <property type="molecule type" value="Genomic_DNA"/>
</dbReference>